<name>A0A392PWS3_9FABA</name>
<accession>A0A392PWS3</accession>
<evidence type="ECO:0000313" key="2">
    <source>
        <dbReference type="EMBL" id="MCI15959.1"/>
    </source>
</evidence>
<evidence type="ECO:0000313" key="3">
    <source>
        <dbReference type="Proteomes" id="UP000265520"/>
    </source>
</evidence>
<feature type="compositionally biased region" description="Basic and acidic residues" evidence="1">
    <location>
        <begin position="188"/>
        <end position="207"/>
    </location>
</feature>
<feature type="non-terminal residue" evidence="2">
    <location>
        <position position="207"/>
    </location>
</feature>
<dbReference type="AlphaFoldDB" id="A0A392PWS3"/>
<feature type="region of interest" description="Disordered" evidence="1">
    <location>
        <begin position="177"/>
        <end position="207"/>
    </location>
</feature>
<keyword evidence="3" id="KW-1185">Reference proteome</keyword>
<sequence>MCTVMTTGINNNHPNIAYPRLLSELFQQTGLVEGLRPVYPSLFKEFFSEPLTAKILDSMEINKNIIAPETFKERVIRTRFYNNGFPVISQADLIEVQQFFVDDVNKETGAKLTLKDVPPAPEMFMPKRGKRKTKDDVEKKPLKKAGSSNDAADKSVQPKALNEEEYNRAIGLTVDKFGTVSERRTKHKHDDAVKATEGKEVIKGSGK</sequence>
<reference evidence="2 3" key="1">
    <citation type="journal article" date="2018" name="Front. Plant Sci.">
        <title>Red Clover (Trifolium pratense) and Zigzag Clover (T. medium) - A Picture of Genomic Similarities and Differences.</title>
        <authorList>
            <person name="Dluhosova J."/>
            <person name="Istvanek J."/>
            <person name="Nedelnik J."/>
            <person name="Repkova J."/>
        </authorList>
    </citation>
    <scope>NUCLEOTIDE SEQUENCE [LARGE SCALE GENOMIC DNA]</scope>
    <source>
        <strain evidence="3">cv. 10/8</strain>
        <tissue evidence="2">Leaf</tissue>
    </source>
</reference>
<dbReference type="Proteomes" id="UP000265520">
    <property type="component" value="Unassembled WGS sequence"/>
</dbReference>
<evidence type="ECO:0000256" key="1">
    <source>
        <dbReference type="SAM" id="MobiDB-lite"/>
    </source>
</evidence>
<protein>
    <submittedName>
        <fullName evidence="2">Uncharacterized protein</fullName>
    </submittedName>
</protein>
<organism evidence="2 3">
    <name type="scientific">Trifolium medium</name>
    <dbReference type="NCBI Taxonomy" id="97028"/>
    <lineage>
        <taxon>Eukaryota</taxon>
        <taxon>Viridiplantae</taxon>
        <taxon>Streptophyta</taxon>
        <taxon>Embryophyta</taxon>
        <taxon>Tracheophyta</taxon>
        <taxon>Spermatophyta</taxon>
        <taxon>Magnoliopsida</taxon>
        <taxon>eudicotyledons</taxon>
        <taxon>Gunneridae</taxon>
        <taxon>Pentapetalae</taxon>
        <taxon>rosids</taxon>
        <taxon>fabids</taxon>
        <taxon>Fabales</taxon>
        <taxon>Fabaceae</taxon>
        <taxon>Papilionoideae</taxon>
        <taxon>50 kb inversion clade</taxon>
        <taxon>NPAAA clade</taxon>
        <taxon>Hologalegina</taxon>
        <taxon>IRL clade</taxon>
        <taxon>Trifolieae</taxon>
        <taxon>Trifolium</taxon>
    </lineage>
</organism>
<feature type="region of interest" description="Disordered" evidence="1">
    <location>
        <begin position="117"/>
        <end position="165"/>
    </location>
</feature>
<dbReference type="EMBL" id="LXQA010098781">
    <property type="protein sequence ID" value="MCI15959.1"/>
    <property type="molecule type" value="Genomic_DNA"/>
</dbReference>
<proteinExistence type="predicted"/>
<comment type="caution">
    <text evidence="2">The sequence shown here is derived from an EMBL/GenBank/DDBJ whole genome shotgun (WGS) entry which is preliminary data.</text>
</comment>